<accession>A0A6C0F5Q6</accession>
<feature type="compositionally biased region" description="Acidic residues" evidence="1">
    <location>
        <begin position="152"/>
        <end position="192"/>
    </location>
</feature>
<dbReference type="AlphaFoldDB" id="A0A6C0F5Q6"/>
<evidence type="ECO:0000313" key="2">
    <source>
        <dbReference type="EMBL" id="QHT36494.1"/>
    </source>
</evidence>
<sequence length="192" mass="22192">MPNIVRINVDGTMNDIKITITTLKTIIKQLDKISSSKGTTDLKKLYRWNYLDKEIYCYGWYDGDAGFENKHDLLPNGNSSFLCDEDSSEKLLFGDLFILSLNPANKKIVDFHVSDYGEVYSTLFEGFDDCETSDGEYDSEEETEEDKKFINDDEEESEEENSDNSNGFDEEELDEDFEEYTTEEEDDLELSD</sequence>
<proteinExistence type="predicted"/>
<feature type="region of interest" description="Disordered" evidence="1">
    <location>
        <begin position="131"/>
        <end position="192"/>
    </location>
</feature>
<dbReference type="EMBL" id="MN738743">
    <property type="protein sequence ID" value="QHT36494.1"/>
    <property type="molecule type" value="Genomic_DNA"/>
</dbReference>
<protein>
    <submittedName>
        <fullName evidence="2">Uncharacterized protein</fullName>
    </submittedName>
</protein>
<feature type="compositionally biased region" description="Acidic residues" evidence="1">
    <location>
        <begin position="131"/>
        <end position="144"/>
    </location>
</feature>
<organism evidence="2">
    <name type="scientific">viral metagenome</name>
    <dbReference type="NCBI Taxonomy" id="1070528"/>
    <lineage>
        <taxon>unclassified sequences</taxon>
        <taxon>metagenomes</taxon>
        <taxon>organismal metagenomes</taxon>
    </lineage>
</organism>
<evidence type="ECO:0000256" key="1">
    <source>
        <dbReference type="SAM" id="MobiDB-lite"/>
    </source>
</evidence>
<name>A0A6C0F5Q6_9ZZZZ</name>
<reference evidence="2" key="1">
    <citation type="journal article" date="2020" name="Nature">
        <title>Giant virus diversity and host interactions through global metagenomics.</title>
        <authorList>
            <person name="Schulz F."/>
            <person name="Roux S."/>
            <person name="Paez-Espino D."/>
            <person name="Jungbluth S."/>
            <person name="Walsh D.A."/>
            <person name="Denef V.J."/>
            <person name="McMahon K.D."/>
            <person name="Konstantinidis K.T."/>
            <person name="Eloe-Fadrosh E.A."/>
            <person name="Kyrpides N.C."/>
            <person name="Woyke T."/>
        </authorList>
    </citation>
    <scope>NUCLEOTIDE SEQUENCE</scope>
    <source>
        <strain evidence="2">GVMAG-S-ERX555931-87</strain>
    </source>
</reference>